<evidence type="ECO:0000256" key="1">
    <source>
        <dbReference type="SAM" id="Phobius"/>
    </source>
</evidence>
<feature type="transmembrane region" description="Helical" evidence="1">
    <location>
        <begin position="237"/>
        <end position="255"/>
    </location>
</feature>
<keyword evidence="1" id="KW-1133">Transmembrane helix</keyword>
<organism evidence="2 3">
    <name type="scientific">Acrasis kona</name>
    <dbReference type="NCBI Taxonomy" id="1008807"/>
    <lineage>
        <taxon>Eukaryota</taxon>
        <taxon>Discoba</taxon>
        <taxon>Heterolobosea</taxon>
        <taxon>Tetramitia</taxon>
        <taxon>Eutetramitia</taxon>
        <taxon>Acrasidae</taxon>
        <taxon>Acrasis</taxon>
    </lineage>
</organism>
<reference evidence="2 3" key="1">
    <citation type="submission" date="2024-03" db="EMBL/GenBank/DDBJ databases">
        <title>The Acrasis kona genome and developmental transcriptomes reveal deep origins of eukaryotic multicellular pathways.</title>
        <authorList>
            <person name="Sheikh S."/>
            <person name="Fu C.-J."/>
            <person name="Brown M.W."/>
            <person name="Baldauf S.L."/>
        </authorList>
    </citation>
    <scope>NUCLEOTIDE SEQUENCE [LARGE SCALE GENOMIC DNA]</scope>
    <source>
        <strain evidence="2 3">ATCC MYA-3509</strain>
    </source>
</reference>
<keyword evidence="1" id="KW-0472">Membrane</keyword>
<keyword evidence="1" id="KW-0812">Transmembrane</keyword>
<comment type="caution">
    <text evidence="2">The sequence shown here is derived from an EMBL/GenBank/DDBJ whole genome shotgun (WGS) entry which is preliminary data.</text>
</comment>
<sequence>MNTASQQKISSLIQEAEKCFVSRKFRLASARALLALSLLTADNESQEQFFSQKLIPHLQSLRRCIDERQTPPSDHMLKQINDCLAIIIQCYYELNHYEDAYNVLPSFYGSFESSPFELQVVLVQMLVYLNKFEEARVHLDMMHKQENVNLSIVQELEDHLLLKKRTEGQQTAANNKFFLNNMTVRGNASLNGKESNQDPKKTTLLLPGQHISRTFVSRFLNRWRAMFIRMRRQPLPYLKTFSLILTAFAICTFLLRKLYMNRSSINQLRIKSIESMFGAIKMTKYIL</sequence>
<protein>
    <submittedName>
        <fullName evidence="2">MmpL10</fullName>
    </submittedName>
</protein>
<gene>
    <name evidence="2" type="ORF">AKO1_000850</name>
</gene>
<dbReference type="Proteomes" id="UP001431209">
    <property type="component" value="Unassembled WGS sequence"/>
</dbReference>
<name>A0AAW2ZDC3_9EUKA</name>
<evidence type="ECO:0000313" key="2">
    <source>
        <dbReference type="EMBL" id="KAL0487415.1"/>
    </source>
</evidence>
<proteinExistence type="predicted"/>
<evidence type="ECO:0000313" key="3">
    <source>
        <dbReference type="Proteomes" id="UP001431209"/>
    </source>
</evidence>
<dbReference type="AlphaFoldDB" id="A0AAW2ZDC3"/>
<dbReference type="EMBL" id="JAOPGA020001338">
    <property type="protein sequence ID" value="KAL0487415.1"/>
    <property type="molecule type" value="Genomic_DNA"/>
</dbReference>
<accession>A0AAW2ZDC3</accession>
<keyword evidence="3" id="KW-1185">Reference proteome</keyword>